<dbReference type="Gene3D" id="1.10.3210.10">
    <property type="entry name" value="Hypothetical protein af1432"/>
    <property type="match status" value="1"/>
</dbReference>
<dbReference type="SUPFAM" id="SSF109604">
    <property type="entry name" value="HD-domain/PDEase-like"/>
    <property type="match status" value="1"/>
</dbReference>
<reference evidence="1" key="1">
    <citation type="submission" date="2018-06" db="EMBL/GenBank/DDBJ databases">
        <authorList>
            <person name="Zhirakovskaya E."/>
        </authorList>
    </citation>
    <scope>NUCLEOTIDE SEQUENCE</scope>
</reference>
<dbReference type="EMBL" id="UOEX01000343">
    <property type="protein sequence ID" value="VAW40615.1"/>
    <property type="molecule type" value="Genomic_DNA"/>
</dbReference>
<feature type="non-terminal residue" evidence="1">
    <location>
        <position position="1"/>
    </location>
</feature>
<dbReference type="AlphaFoldDB" id="A0A3B0VAI4"/>
<organism evidence="1">
    <name type="scientific">hydrothermal vent metagenome</name>
    <dbReference type="NCBI Taxonomy" id="652676"/>
    <lineage>
        <taxon>unclassified sequences</taxon>
        <taxon>metagenomes</taxon>
        <taxon>ecological metagenomes</taxon>
    </lineage>
</organism>
<proteinExistence type="predicted"/>
<protein>
    <submittedName>
        <fullName evidence="1">Uncharacterized protein</fullName>
    </submittedName>
</protein>
<sequence length="90" mass="9713">KWQFDQELIMAVKQHHDPDAIGKDQLTALVALANTQIMTMGIGVGADGLTSKIQGAGLKHYGITGRDLETYLAGLMLELEKAQEMMSLAA</sequence>
<evidence type="ECO:0000313" key="1">
    <source>
        <dbReference type="EMBL" id="VAW40615.1"/>
    </source>
</evidence>
<accession>A0A3B0VAI4</accession>
<gene>
    <name evidence="1" type="ORF">MNBD_DELTA03-205</name>
</gene>
<name>A0A3B0VAI4_9ZZZZ</name>